<protein>
    <recommendedName>
        <fullName evidence="4">DUF4231 domain-containing protein</fullName>
    </recommendedName>
</protein>
<evidence type="ECO:0000313" key="3">
    <source>
        <dbReference type="Proteomes" id="UP000315037"/>
    </source>
</evidence>
<evidence type="ECO:0008006" key="4">
    <source>
        <dbReference type="Google" id="ProtNLM"/>
    </source>
</evidence>
<feature type="transmembrane region" description="Helical" evidence="1">
    <location>
        <begin position="148"/>
        <end position="169"/>
    </location>
</feature>
<proteinExistence type="predicted"/>
<dbReference type="AlphaFoldDB" id="A0A506UM99"/>
<keyword evidence="1" id="KW-0812">Transmembrane</keyword>
<feature type="transmembrane region" description="Helical" evidence="1">
    <location>
        <begin position="65"/>
        <end position="82"/>
    </location>
</feature>
<dbReference type="RefSeq" id="WP_165601018.1">
    <property type="nucleotide sequence ID" value="NZ_SORZ01000002.1"/>
</dbReference>
<keyword evidence="1" id="KW-0472">Membrane</keyword>
<sequence length="170" mass="18734">MTDTDPHITPLWIARQKLAFLKAYAAEQVSMHDRIMARFVTLLPLYATLATASIGGAFAKPSLEVVCGCMALGFSAAGLLCIKGFHAQSWESINLTPAETDRLLGNAETARARTETETLQLFIKEYEGRLQQNEKILARSRTILKWTLRLLIFTPIAGGVLAFVLRLVVG</sequence>
<keyword evidence="1" id="KW-1133">Transmembrane helix</keyword>
<accession>A0A506UM99</accession>
<organism evidence="2 3">
    <name type="scientific">Oecophyllibacter saccharovorans</name>
    <dbReference type="NCBI Taxonomy" id="2558360"/>
    <lineage>
        <taxon>Bacteria</taxon>
        <taxon>Pseudomonadati</taxon>
        <taxon>Pseudomonadota</taxon>
        <taxon>Alphaproteobacteria</taxon>
        <taxon>Acetobacterales</taxon>
        <taxon>Acetobacteraceae</taxon>
        <taxon>Oecophyllibacter</taxon>
    </lineage>
</organism>
<feature type="transmembrane region" description="Helical" evidence="1">
    <location>
        <begin position="39"/>
        <end position="59"/>
    </location>
</feature>
<reference evidence="2 3" key="1">
    <citation type="submission" date="2019-03" db="EMBL/GenBank/DDBJ databases">
        <title>The complete genome sequence of Neokomagataea sp. Jb2 NBRC113641.</title>
        <authorList>
            <person name="Chua K.-O."/>
            <person name="Chan K.-G."/>
            <person name="See-Too W.-S."/>
        </authorList>
    </citation>
    <scope>NUCLEOTIDE SEQUENCE [LARGE SCALE GENOMIC DNA]</scope>
    <source>
        <strain evidence="2 3">Jb2</strain>
    </source>
</reference>
<dbReference type="Proteomes" id="UP000315037">
    <property type="component" value="Unassembled WGS sequence"/>
</dbReference>
<keyword evidence="3" id="KW-1185">Reference proteome</keyword>
<gene>
    <name evidence="2" type="ORF">E3202_08080</name>
</gene>
<evidence type="ECO:0000313" key="2">
    <source>
        <dbReference type="EMBL" id="TPW34435.1"/>
    </source>
</evidence>
<comment type="caution">
    <text evidence="2">The sequence shown here is derived from an EMBL/GenBank/DDBJ whole genome shotgun (WGS) entry which is preliminary data.</text>
</comment>
<dbReference type="EMBL" id="SORZ01000002">
    <property type="protein sequence ID" value="TPW34435.1"/>
    <property type="molecule type" value="Genomic_DNA"/>
</dbReference>
<evidence type="ECO:0000256" key="1">
    <source>
        <dbReference type="SAM" id="Phobius"/>
    </source>
</evidence>
<name>A0A506UM99_9PROT</name>